<sequence length="472" mass="52501">MRVQPLTICEKAVILEALKAGKRFDYRSLEEFREVKLVVGAEVGTAICTIGSTKVMTAISAQIAEPSSMRPHKGLISIDVDMSPMANYANEHDRLGSKGMELIRLLELIIRDSRCIDVESLCIRAGKEIWKVRVDVRILDDDGSLLDCACLSAITALQHFRRPNVTLEPHHTLIYSEYEKAPVPLNIYHMPICTTIGLLDKGQMVVIDPTDKEAACLDGSIVVACNKRREVCALHQSTNLVLSTKQIERCVKLAMSRAEALTAVVSDVIKQDQRERSAFKRPDGFAITAPSLILTTGTAASIQITAPLTSTEQESPQKALYQPSVIINENPLSVGSVTQEDVDNDASISEQVDIIQSSVGKVEVTEKQSSISNRKREEKEVDDLLDGLDDDEEEEDVQTLALGTENTVQDVHMQEEDEDETPNLLLAKKKKESSSLQLITFFYDFVICLFVSLFCDFHRFQKLTSLFKTLLK</sequence>
<protein>
    <recommendedName>
        <fullName evidence="4">Exosome complex component RRP45</fullName>
    </recommendedName>
    <alternativeName>
        <fullName evidence="8">Exosome component 9</fullName>
    </alternativeName>
</protein>
<evidence type="ECO:0000256" key="5">
    <source>
        <dbReference type="ARBA" id="ARBA00022490"/>
    </source>
</evidence>
<dbReference type="GO" id="GO:0071035">
    <property type="term" value="P:nuclear polyadenylation-dependent rRNA catabolic process"/>
    <property type="evidence" value="ECO:0007669"/>
    <property type="project" value="TreeGrafter"/>
</dbReference>
<evidence type="ECO:0000256" key="3">
    <source>
        <dbReference type="ARBA" id="ARBA00006678"/>
    </source>
</evidence>
<keyword evidence="7" id="KW-0539">Nucleus</keyword>
<dbReference type="SUPFAM" id="SSF54211">
    <property type="entry name" value="Ribosomal protein S5 domain 2-like"/>
    <property type="match status" value="1"/>
</dbReference>
<dbReference type="Pfam" id="PF03725">
    <property type="entry name" value="RNase_PH_C"/>
    <property type="match status" value="1"/>
</dbReference>
<keyword evidence="10" id="KW-0812">Transmembrane</keyword>
<keyword evidence="10" id="KW-1133">Transmembrane helix</keyword>
<evidence type="ECO:0000313" key="13">
    <source>
        <dbReference type="Proteomes" id="UP000095282"/>
    </source>
</evidence>
<keyword evidence="10" id="KW-0472">Membrane</keyword>
<evidence type="ECO:0000259" key="12">
    <source>
        <dbReference type="Pfam" id="PF03725"/>
    </source>
</evidence>
<feature type="domain" description="Exoribonuclease phosphorolytic" evidence="12">
    <location>
        <begin position="189"/>
        <end position="256"/>
    </location>
</feature>
<feature type="region of interest" description="Disordered" evidence="9">
    <location>
        <begin position="366"/>
        <end position="396"/>
    </location>
</feature>
<dbReference type="GO" id="GO:0000177">
    <property type="term" value="C:cytoplasmic exosome (RNase complex)"/>
    <property type="evidence" value="ECO:0007669"/>
    <property type="project" value="TreeGrafter"/>
</dbReference>
<dbReference type="Proteomes" id="UP000095282">
    <property type="component" value="Unplaced"/>
</dbReference>
<dbReference type="GO" id="GO:0000176">
    <property type="term" value="C:nuclear exosome (RNase complex)"/>
    <property type="evidence" value="ECO:0007669"/>
    <property type="project" value="TreeGrafter"/>
</dbReference>
<dbReference type="GO" id="GO:0016075">
    <property type="term" value="P:rRNA catabolic process"/>
    <property type="evidence" value="ECO:0007669"/>
    <property type="project" value="TreeGrafter"/>
</dbReference>
<accession>A0A1I7T3D3</accession>
<evidence type="ECO:0000256" key="6">
    <source>
        <dbReference type="ARBA" id="ARBA00022884"/>
    </source>
</evidence>
<evidence type="ECO:0000259" key="11">
    <source>
        <dbReference type="Pfam" id="PF01138"/>
    </source>
</evidence>
<organism evidence="13 14">
    <name type="scientific">Caenorhabditis tropicalis</name>
    <dbReference type="NCBI Taxonomy" id="1561998"/>
    <lineage>
        <taxon>Eukaryota</taxon>
        <taxon>Metazoa</taxon>
        <taxon>Ecdysozoa</taxon>
        <taxon>Nematoda</taxon>
        <taxon>Chromadorea</taxon>
        <taxon>Rhabditida</taxon>
        <taxon>Rhabditina</taxon>
        <taxon>Rhabditomorpha</taxon>
        <taxon>Rhabditoidea</taxon>
        <taxon>Rhabditidae</taxon>
        <taxon>Peloderinae</taxon>
        <taxon>Caenorhabditis</taxon>
    </lineage>
</organism>
<dbReference type="GO" id="GO:0034473">
    <property type="term" value="P:U1 snRNA 3'-end processing"/>
    <property type="evidence" value="ECO:0007669"/>
    <property type="project" value="TreeGrafter"/>
</dbReference>
<dbReference type="WBParaSite" id="Csp11.Scaffold489.g2036.t1">
    <property type="protein sequence ID" value="Csp11.Scaffold489.g2036.t1"/>
    <property type="gene ID" value="Csp11.Scaffold489.g2036"/>
</dbReference>
<comment type="subcellular location">
    <subcellularLocation>
        <location evidence="2">Cytoplasm</location>
    </subcellularLocation>
    <subcellularLocation>
        <location evidence="1">Nucleus</location>
    </subcellularLocation>
</comment>
<keyword evidence="6" id="KW-0694">RNA-binding</keyword>
<dbReference type="InterPro" id="IPR036345">
    <property type="entry name" value="ExoRNase_PH_dom2_sf"/>
</dbReference>
<dbReference type="GO" id="GO:0034476">
    <property type="term" value="P:U5 snRNA 3'-end processing"/>
    <property type="evidence" value="ECO:0007669"/>
    <property type="project" value="TreeGrafter"/>
</dbReference>
<dbReference type="PANTHER" id="PTHR11097">
    <property type="entry name" value="EXOSOME COMPLEX EXONUCLEASE RIBOSOMAL RNA PROCESSING PROTEIN"/>
    <property type="match status" value="1"/>
</dbReference>
<proteinExistence type="inferred from homology"/>
<dbReference type="GO" id="GO:0034475">
    <property type="term" value="P:U4 snRNA 3'-end processing"/>
    <property type="evidence" value="ECO:0007669"/>
    <property type="project" value="TreeGrafter"/>
</dbReference>
<dbReference type="GO" id="GO:0071028">
    <property type="term" value="P:nuclear mRNA surveillance"/>
    <property type="evidence" value="ECO:0007669"/>
    <property type="project" value="TreeGrafter"/>
</dbReference>
<evidence type="ECO:0000256" key="4">
    <source>
        <dbReference type="ARBA" id="ARBA00019572"/>
    </source>
</evidence>
<evidence type="ECO:0000256" key="8">
    <source>
        <dbReference type="ARBA" id="ARBA00032660"/>
    </source>
</evidence>
<dbReference type="AlphaFoldDB" id="A0A1I7T3D3"/>
<keyword evidence="5" id="KW-0963">Cytoplasm</keyword>
<name>A0A1I7T3D3_9PELO</name>
<evidence type="ECO:0000256" key="10">
    <source>
        <dbReference type="SAM" id="Phobius"/>
    </source>
</evidence>
<dbReference type="GO" id="GO:0071038">
    <property type="term" value="P:TRAMP-dependent tRNA surveillance pathway"/>
    <property type="evidence" value="ECO:0007669"/>
    <property type="project" value="TreeGrafter"/>
</dbReference>
<dbReference type="eggNOG" id="KOG1614">
    <property type="taxonomic scope" value="Eukaryota"/>
</dbReference>
<dbReference type="PANTHER" id="PTHR11097:SF14">
    <property type="entry name" value="EXOSOME COMPLEX COMPONENT RRP45"/>
    <property type="match status" value="1"/>
</dbReference>
<reference evidence="14" key="1">
    <citation type="submission" date="2016-11" db="UniProtKB">
        <authorList>
            <consortium name="WormBaseParasite"/>
        </authorList>
    </citation>
    <scope>IDENTIFICATION</scope>
</reference>
<dbReference type="GO" id="GO:0000467">
    <property type="term" value="P:exonucleolytic trimming to generate mature 3'-end of 5.8S rRNA from tricistronic rRNA transcript (SSU-rRNA, 5.8S rRNA, LSU-rRNA)"/>
    <property type="evidence" value="ECO:0007669"/>
    <property type="project" value="TreeGrafter"/>
</dbReference>
<dbReference type="InterPro" id="IPR027408">
    <property type="entry name" value="PNPase/RNase_PH_dom_sf"/>
</dbReference>
<dbReference type="GO" id="GO:0035925">
    <property type="term" value="F:mRNA 3'-UTR AU-rich region binding"/>
    <property type="evidence" value="ECO:0007669"/>
    <property type="project" value="TreeGrafter"/>
</dbReference>
<dbReference type="STRING" id="1561998.A0A1I7T3D3"/>
<evidence type="ECO:0000256" key="7">
    <source>
        <dbReference type="ARBA" id="ARBA00023242"/>
    </source>
</evidence>
<dbReference type="FunFam" id="3.30.230.70:FF:000040">
    <property type="entry name" value="EXOSome (Multiexonuclease complex) component"/>
    <property type="match status" value="1"/>
</dbReference>
<comment type="similarity">
    <text evidence="3">Belongs to the RNase PH family.</text>
</comment>
<dbReference type="InterPro" id="IPR050590">
    <property type="entry name" value="Exosome_comp_Rrp42_subfam"/>
</dbReference>
<dbReference type="InterPro" id="IPR001247">
    <property type="entry name" value="ExoRNase_PH_dom1"/>
</dbReference>
<dbReference type="SUPFAM" id="SSF55666">
    <property type="entry name" value="Ribonuclease PH domain 2-like"/>
    <property type="match status" value="1"/>
</dbReference>
<evidence type="ECO:0000256" key="9">
    <source>
        <dbReference type="SAM" id="MobiDB-lite"/>
    </source>
</evidence>
<dbReference type="Pfam" id="PF01138">
    <property type="entry name" value="RNase_PH"/>
    <property type="match status" value="1"/>
</dbReference>
<dbReference type="CDD" id="cd11368">
    <property type="entry name" value="RNase_PH_RRP45"/>
    <property type="match status" value="1"/>
</dbReference>
<keyword evidence="13" id="KW-1185">Reference proteome</keyword>
<dbReference type="InterPro" id="IPR015847">
    <property type="entry name" value="ExoRNase_PH_dom2"/>
</dbReference>
<evidence type="ECO:0000313" key="14">
    <source>
        <dbReference type="WBParaSite" id="Csp11.Scaffold489.g2036.t1"/>
    </source>
</evidence>
<evidence type="ECO:0000256" key="2">
    <source>
        <dbReference type="ARBA" id="ARBA00004496"/>
    </source>
</evidence>
<feature type="transmembrane region" description="Helical" evidence="10">
    <location>
        <begin position="436"/>
        <end position="455"/>
    </location>
</feature>
<feature type="domain" description="Exoribonuclease phosphorolytic" evidence="11">
    <location>
        <begin position="31"/>
        <end position="163"/>
    </location>
</feature>
<feature type="compositionally biased region" description="Acidic residues" evidence="9">
    <location>
        <begin position="380"/>
        <end position="396"/>
    </location>
</feature>
<evidence type="ECO:0000256" key="1">
    <source>
        <dbReference type="ARBA" id="ARBA00004123"/>
    </source>
</evidence>
<dbReference type="InterPro" id="IPR020568">
    <property type="entry name" value="Ribosomal_Su5_D2-typ_SF"/>
</dbReference>
<dbReference type="InterPro" id="IPR033100">
    <property type="entry name" value="Rrp45"/>
</dbReference>
<dbReference type="Gene3D" id="3.30.230.70">
    <property type="entry name" value="GHMP Kinase, N-terminal domain"/>
    <property type="match status" value="1"/>
</dbReference>